<dbReference type="SMART" id="SM00327">
    <property type="entry name" value="VWA"/>
    <property type="match status" value="1"/>
</dbReference>
<dbReference type="GO" id="GO:0005886">
    <property type="term" value="C:plasma membrane"/>
    <property type="evidence" value="ECO:0007669"/>
    <property type="project" value="TreeGrafter"/>
</dbReference>
<sequence>MQTTPYPMNSQLAQPSTMMMMMNGPPPPQCSSKVELHISCRNLRNMDVLSKSDPRVLVYIGFPQNNPQFTWRLLGETETVKDNLNPNFVKSFVLDYFFEETQPLKFACYDIDNSTTTLNDDDFIGEMTTTLGEICGSRGQKLIKHLLVGNSKTSRGTIIVSAEEINSNVTDDVEIQLAGVSLAKMDLFGKSDPYFIIEKLHSGQYLNVFQSETIMNTLNPLWKPFRIPLAKLCNGDVMRPLKISVYDYDKFSQPDFIGDCETNLDSIMKGTLSLKLVNKNKKKGKEHTGDLVVKSAKLVRNYSFLEFIAGGLKMNLLVAIDFTASNGNVTDPNSLHYNKPGQMNQYESAIYAVGQILSDYDYDKRFPCFGYGGYINGTTSHCFALNGNPQQPECLGVPGILQAYRQALNNVSLSGPTLFANVIQTACRYASQPISQQNQEYYILLIITDGAINDMDATIDEIVKASDLPLSIIIVGVGNANFESMVTLDGDDGRLRSTRTGRYASRDIVQFVPFNQFRNQPYTYLAKEVLAEIPQQVTSFMKMKNIVPNPRLVVPEYVPPMTNEELPRGSLSENYNPNLATPPSSSFTTLNATSTSTLTQQPPYPTNVQYKI</sequence>
<dbReference type="PANTHER" id="PTHR10857:SF106">
    <property type="entry name" value="C2 DOMAIN-CONTAINING PROTEIN"/>
    <property type="match status" value="1"/>
</dbReference>
<evidence type="ECO:0000313" key="5">
    <source>
        <dbReference type="EMBL" id="KAF0978146.1"/>
    </source>
</evidence>
<dbReference type="CDD" id="cd04047">
    <property type="entry name" value="C2B_Copine"/>
    <property type="match status" value="1"/>
</dbReference>
<feature type="compositionally biased region" description="Low complexity" evidence="3">
    <location>
        <begin position="584"/>
        <end position="599"/>
    </location>
</feature>
<dbReference type="GO" id="GO:0071277">
    <property type="term" value="P:cellular response to calcium ion"/>
    <property type="evidence" value="ECO:0007669"/>
    <property type="project" value="TreeGrafter"/>
</dbReference>
<gene>
    <name evidence="5" type="ORF">FDP41_002661</name>
</gene>
<comment type="similarity">
    <text evidence="1">Belongs to the copine family.</text>
</comment>
<reference evidence="5 6" key="1">
    <citation type="journal article" date="2019" name="Sci. Rep.">
        <title>Nanopore sequencing improves the draft genome of the human pathogenic amoeba Naegleria fowleri.</title>
        <authorList>
            <person name="Liechti N."/>
            <person name="Schurch N."/>
            <person name="Bruggmann R."/>
            <person name="Wittwer M."/>
        </authorList>
    </citation>
    <scope>NUCLEOTIDE SEQUENCE [LARGE SCALE GENOMIC DNA]</scope>
    <source>
        <strain evidence="5 6">ATCC 30894</strain>
    </source>
</reference>
<dbReference type="GeneID" id="68109879"/>
<dbReference type="SUPFAM" id="SSF49562">
    <property type="entry name" value="C2 domain (Calcium/lipid-binding domain, CaLB)"/>
    <property type="match status" value="2"/>
</dbReference>
<accession>A0A6A5BSJ5</accession>
<evidence type="ECO:0000256" key="2">
    <source>
        <dbReference type="ARBA" id="ARBA00022737"/>
    </source>
</evidence>
<feature type="domain" description="C2" evidence="4">
    <location>
        <begin position="14"/>
        <end position="144"/>
    </location>
</feature>
<dbReference type="InterPro" id="IPR037768">
    <property type="entry name" value="C2B_Copine"/>
</dbReference>
<dbReference type="OrthoDB" id="5855668at2759"/>
<dbReference type="InterPro" id="IPR035892">
    <property type="entry name" value="C2_domain_sf"/>
</dbReference>
<dbReference type="Pfam" id="PF00168">
    <property type="entry name" value="C2"/>
    <property type="match status" value="2"/>
</dbReference>
<dbReference type="VEuPathDB" id="AmoebaDB:NF0061260"/>
<dbReference type="Pfam" id="PF07002">
    <property type="entry name" value="Copine"/>
    <property type="match status" value="1"/>
</dbReference>
<dbReference type="RefSeq" id="XP_044562859.1">
    <property type="nucleotide sequence ID" value="XM_044705880.1"/>
</dbReference>
<protein>
    <recommendedName>
        <fullName evidence="4">C2 domain-containing protein</fullName>
    </recommendedName>
</protein>
<dbReference type="GO" id="GO:0005544">
    <property type="term" value="F:calcium-dependent phospholipid binding"/>
    <property type="evidence" value="ECO:0007669"/>
    <property type="project" value="InterPro"/>
</dbReference>
<dbReference type="OMA" id="AHDSHSK"/>
<evidence type="ECO:0000256" key="3">
    <source>
        <dbReference type="SAM" id="MobiDB-lite"/>
    </source>
</evidence>
<dbReference type="InterPro" id="IPR000008">
    <property type="entry name" value="C2_dom"/>
</dbReference>
<evidence type="ECO:0000313" key="6">
    <source>
        <dbReference type="Proteomes" id="UP000444721"/>
    </source>
</evidence>
<feature type="domain" description="C2" evidence="4">
    <location>
        <begin position="154"/>
        <end position="277"/>
    </location>
</feature>
<name>A0A6A5BSJ5_NAEFO</name>
<feature type="region of interest" description="Disordered" evidence="3">
    <location>
        <begin position="564"/>
        <end position="612"/>
    </location>
</feature>
<dbReference type="InterPro" id="IPR036465">
    <property type="entry name" value="vWFA_dom_sf"/>
</dbReference>
<dbReference type="FunFam" id="2.60.40.150:FF:000099">
    <property type="entry name" value="Copine 3"/>
    <property type="match status" value="1"/>
</dbReference>
<dbReference type="EMBL" id="VFQX01000030">
    <property type="protein sequence ID" value="KAF0978146.1"/>
    <property type="molecule type" value="Genomic_DNA"/>
</dbReference>
<dbReference type="CDD" id="cd04048">
    <property type="entry name" value="C2A_Copine"/>
    <property type="match status" value="1"/>
</dbReference>
<dbReference type="PROSITE" id="PS50004">
    <property type="entry name" value="C2"/>
    <property type="match status" value="2"/>
</dbReference>
<dbReference type="SUPFAM" id="SSF53300">
    <property type="entry name" value="vWA-like"/>
    <property type="match status" value="1"/>
</dbReference>
<dbReference type="PANTHER" id="PTHR10857">
    <property type="entry name" value="COPINE"/>
    <property type="match status" value="1"/>
</dbReference>
<dbReference type="InterPro" id="IPR010734">
    <property type="entry name" value="Copine_C"/>
</dbReference>
<evidence type="ECO:0000259" key="4">
    <source>
        <dbReference type="PROSITE" id="PS50004"/>
    </source>
</evidence>
<dbReference type="AlphaFoldDB" id="A0A6A5BSJ5"/>
<feature type="compositionally biased region" description="Polar residues" evidence="3">
    <location>
        <begin position="571"/>
        <end position="583"/>
    </location>
</feature>
<proteinExistence type="inferred from homology"/>
<dbReference type="SMART" id="SM00239">
    <property type="entry name" value="C2"/>
    <property type="match status" value="2"/>
</dbReference>
<keyword evidence="6" id="KW-1185">Reference proteome</keyword>
<dbReference type="InterPro" id="IPR045052">
    <property type="entry name" value="Copine"/>
</dbReference>
<dbReference type="VEuPathDB" id="AmoebaDB:NfTy_057490"/>
<keyword evidence="2" id="KW-0677">Repeat</keyword>
<comment type="caution">
    <text evidence="5">The sequence shown here is derived from an EMBL/GenBank/DDBJ whole genome shotgun (WGS) entry which is preliminary data.</text>
</comment>
<dbReference type="InterPro" id="IPR002035">
    <property type="entry name" value="VWF_A"/>
</dbReference>
<evidence type="ECO:0000256" key="1">
    <source>
        <dbReference type="ARBA" id="ARBA00009048"/>
    </source>
</evidence>
<dbReference type="Proteomes" id="UP000444721">
    <property type="component" value="Unassembled WGS sequence"/>
</dbReference>
<dbReference type="VEuPathDB" id="AmoebaDB:FDP41_002661"/>
<dbReference type="Gene3D" id="2.60.40.150">
    <property type="entry name" value="C2 domain"/>
    <property type="match status" value="2"/>
</dbReference>
<organism evidence="5 6">
    <name type="scientific">Naegleria fowleri</name>
    <name type="common">Brain eating amoeba</name>
    <dbReference type="NCBI Taxonomy" id="5763"/>
    <lineage>
        <taxon>Eukaryota</taxon>
        <taxon>Discoba</taxon>
        <taxon>Heterolobosea</taxon>
        <taxon>Tetramitia</taxon>
        <taxon>Eutetramitia</taxon>
        <taxon>Vahlkampfiidae</taxon>
        <taxon>Naegleria</taxon>
    </lineage>
</organism>